<dbReference type="EMBL" id="BRZC01000003">
    <property type="protein sequence ID" value="GLC84170.1"/>
    <property type="molecule type" value="Genomic_DNA"/>
</dbReference>
<dbReference type="Proteomes" id="UP001165068">
    <property type="component" value="Unassembled WGS sequence"/>
</dbReference>
<dbReference type="PANTHER" id="PTHR37981">
    <property type="entry name" value="LIPASE 2"/>
    <property type="match status" value="1"/>
</dbReference>
<keyword evidence="1" id="KW-1133">Transmembrane helix</keyword>
<reference evidence="3" key="1">
    <citation type="submission" date="2022-08" db="EMBL/GenBank/DDBJ databases">
        <title>Draft genome sequence of Microbacterium arabinogalactanolyticum JCM 9171.</title>
        <authorList>
            <person name="Fujita K."/>
            <person name="Ishiwata A."/>
            <person name="Fushinobu S."/>
        </authorList>
    </citation>
    <scope>NUCLEOTIDE SEQUENCE</scope>
    <source>
        <strain evidence="3">JCM 9171</strain>
    </source>
</reference>
<dbReference type="InterPro" id="IPR013830">
    <property type="entry name" value="SGNH_hydro"/>
</dbReference>
<evidence type="ECO:0000313" key="3">
    <source>
        <dbReference type="EMBL" id="GLC84170.1"/>
    </source>
</evidence>
<dbReference type="Pfam" id="PF13472">
    <property type="entry name" value="Lipase_GDSL_2"/>
    <property type="match status" value="1"/>
</dbReference>
<keyword evidence="1" id="KW-0812">Transmembrane</keyword>
<name>A0ABQ5NED9_9MICO</name>
<proteinExistence type="predicted"/>
<keyword evidence="1" id="KW-0472">Membrane</keyword>
<dbReference type="CDD" id="cd01823">
    <property type="entry name" value="SEST_like"/>
    <property type="match status" value="1"/>
</dbReference>
<accession>A0ABQ5NED9</accession>
<comment type="caution">
    <text evidence="3">The sequence shown here is derived from an EMBL/GenBank/DDBJ whole genome shotgun (WGS) entry which is preliminary data.</text>
</comment>
<protein>
    <recommendedName>
        <fullName evidence="2">SGNH hydrolase-type esterase domain-containing protein</fullName>
    </recommendedName>
</protein>
<feature type="domain" description="SGNH hydrolase-type esterase" evidence="2">
    <location>
        <begin position="85"/>
        <end position="296"/>
    </location>
</feature>
<dbReference type="InterPro" id="IPR037460">
    <property type="entry name" value="SEST-like"/>
</dbReference>
<gene>
    <name evidence="3" type="ORF">MIAR_07580</name>
</gene>
<evidence type="ECO:0000259" key="2">
    <source>
        <dbReference type="Pfam" id="PF13472"/>
    </source>
</evidence>
<feature type="transmembrane region" description="Helical" evidence="1">
    <location>
        <begin position="42"/>
        <end position="61"/>
    </location>
</feature>
<keyword evidence="4" id="KW-1185">Reference proteome</keyword>
<dbReference type="PANTHER" id="PTHR37981:SF1">
    <property type="entry name" value="SGNH HYDROLASE-TYPE ESTERASE DOMAIN-CONTAINING PROTEIN"/>
    <property type="match status" value="1"/>
</dbReference>
<dbReference type="Gene3D" id="3.40.50.1110">
    <property type="entry name" value="SGNH hydrolase"/>
    <property type="match status" value="1"/>
</dbReference>
<evidence type="ECO:0000313" key="4">
    <source>
        <dbReference type="Proteomes" id="UP001165068"/>
    </source>
</evidence>
<organism evidence="3 4">
    <name type="scientific">Microbacterium arabinogalactanolyticum</name>
    <dbReference type="NCBI Taxonomy" id="69365"/>
    <lineage>
        <taxon>Bacteria</taxon>
        <taxon>Bacillati</taxon>
        <taxon>Actinomycetota</taxon>
        <taxon>Actinomycetes</taxon>
        <taxon>Micrococcales</taxon>
        <taxon>Microbacteriaceae</taxon>
        <taxon>Microbacterium</taxon>
    </lineage>
</organism>
<sequence length="307" mass="31056">MRMSARFPRYGRTARLATGPILHADSSGSAAASAALPPAHRVLVLIVTFLAAVLFAVGAAAPASAAGKGGNGGGGKPASSVTYSALGDSYAAGQGAGSYLNTTCYVSSKGYPALIDASRTITLNAEPACSGDSSLDVVSRQVALVPATTTRVTLTVGGNDLGFSTVMQDCFVLVSPTACDADLATANAMISGGTITSRITAAVGAIRTRAPGAKVIVTGYPRLFAPTVTRAYAQQVNTSTTALNAAIRTGATAAGAVYVDVEAVFADHGIGSASPWINDWSWFNISAGFHPNASGYVAYQGRIALVW</sequence>
<dbReference type="InterPro" id="IPR036514">
    <property type="entry name" value="SGNH_hydro_sf"/>
</dbReference>
<evidence type="ECO:0000256" key="1">
    <source>
        <dbReference type="SAM" id="Phobius"/>
    </source>
</evidence>
<dbReference type="SUPFAM" id="SSF52266">
    <property type="entry name" value="SGNH hydrolase"/>
    <property type="match status" value="1"/>
</dbReference>